<organism evidence="2 3">
    <name type="scientific">Micromonospora cathayae</name>
    <dbReference type="NCBI Taxonomy" id="3028804"/>
    <lineage>
        <taxon>Bacteria</taxon>
        <taxon>Bacillati</taxon>
        <taxon>Actinomycetota</taxon>
        <taxon>Actinomycetes</taxon>
        <taxon>Micromonosporales</taxon>
        <taxon>Micromonosporaceae</taxon>
        <taxon>Micromonospora</taxon>
    </lineage>
</organism>
<accession>A0ABY7ZW91</accession>
<reference evidence="2 3" key="1">
    <citation type="submission" date="2023-02" db="EMBL/GenBank/DDBJ databases">
        <authorList>
            <person name="Mo P."/>
        </authorList>
    </citation>
    <scope>NUCLEOTIDE SEQUENCE [LARGE SCALE GENOMIC DNA]</scope>
    <source>
        <strain evidence="2 3">HUAS 3</strain>
    </source>
</reference>
<feature type="chain" id="PRO_5045307883" evidence="1">
    <location>
        <begin position="33"/>
        <end position="618"/>
    </location>
</feature>
<keyword evidence="1" id="KW-0732">Signal</keyword>
<name>A0ABY7ZW91_9ACTN</name>
<keyword evidence="3" id="KW-1185">Reference proteome</keyword>
<proteinExistence type="predicted"/>
<dbReference type="EMBL" id="CP118615">
    <property type="protein sequence ID" value="WDZ86651.1"/>
    <property type="molecule type" value="Genomic_DNA"/>
</dbReference>
<evidence type="ECO:0000256" key="1">
    <source>
        <dbReference type="SAM" id="SignalP"/>
    </source>
</evidence>
<evidence type="ECO:0000313" key="3">
    <source>
        <dbReference type="Proteomes" id="UP001219605"/>
    </source>
</evidence>
<dbReference type="RefSeq" id="WP_275033499.1">
    <property type="nucleotide sequence ID" value="NZ_CP118615.1"/>
</dbReference>
<dbReference type="Proteomes" id="UP001219605">
    <property type="component" value="Chromosome"/>
</dbReference>
<feature type="signal peptide" evidence="1">
    <location>
        <begin position="1"/>
        <end position="32"/>
    </location>
</feature>
<evidence type="ECO:0000313" key="2">
    <source>
        <dbReference type="EMBL" id="WDZ86651.1"/>
    </source>
</evidence>
<sequence>MKPIRNHGRRLWAAVAVLGLGAALAAPGTALAAPVAGEQAGRHGGGANPQVLAKAMPDECFAGIGQPYPAGPPCATGQAKVNQAYLWGMTRTGNKLFFGTGANVNCLTSGRTLGNNKPALNDDWVCEYQESQLAKANPQLPGALGDHRMPRLYSYDTKAKKLTEKTDLVRASQPDLDRLRTTVGIRAAGNFGGVALLGGPALGQTINMFAFDTDTGAFLGSRNFPEFGNIRHFTVAENALYAGVGVGANGGLRGHVLRWMGSKTDPFNFSIVGTLPAQAADLTVHDGRIFVSTWPGSDGELATADETPAPTNKLASVWMSPVLRSGAPGLTPDDVDSWKQVWEVSSYEPDIVVANSYGLGGLASFGGYLYWGTMHVPMKASTLHLAKYPPADEAGIKATVQNTQRAISIYRGKHFGEKKQKVDLLYGATELPAFDPAANDGKGAWAMTSTGQTPLYGKSGFGDPYLNYTWKMAVAGGKLFVGTMDWSYLAKEFGQETAASLGLPAEAAESIAEAPLAAAAAAQKSSPAARVAVAEDEPGLPEPKFGGDLVVFESTRKPAKVVSNNGLGNYLNYGVRNMVTDGSTLYLGMANPMNLRTDPTDDVPEGGWELIRYDTRGC</sequence>
<gene>
    <name evidence="2" type="ORF">PVK37_09775</name>
</gene>
<protein>
    <submittedName>
        <fullName evidence="2">Uncharacterized protein</fullName>
    </submittedName>
</protein>